<feature type="chain" id="PRO_5041247403" description="Secreted protein" evidence="2">
    <location>
        <begin position="21"/>
        <end position="241"/>
    </location>
</feature>
<keyword evidence="2" id="KW-0732">Signal</keyword>
<evidence type="ECO:0000256" key="2">
    <source>
        <dbReference type="SAM" id="SignalP"/>
    </source>
</evidence>
<accession>A0AA39U9C2</accession>
<comment type="caution">
    <text evidence="3">The sequence shown here is derived from an EMBL/GenBank/DDBJ whole genome shotgun (WGS) entry which is preliminary data.</text>
</comment>
<evidence type="ECO:0008006" key="5">
    <source>
        <dbReference type="Google" id="ProtNLM"/>
    </source>
</evidence>
<dbReference type="EMBL" id="JAUEPU010000079">
    <property type="protein sequence ID" value="KAK0480957.1"/>
    <property type="molecule type" value="Genomic_DNA"/>
</dbReference>
<dbReference type="AlphaFoldDB" id="A0AA39U9C2"/>
<feature type="signal peptide" evidence="2">
    <location>
        <begin position="1"/>
        <end position="20"/>
    </location>
</feature>
<evidence type="ECO:0000256" key="1">
    <source>
        <dbReference type="SAM" id="MobiDB-lite"/>
    </source>
</evidence>
<feature type="region of interest" description="Disordered" evidence="1">
    <location>
        <begin position="181"/>
        <end position="213"/>
    </location>
</feature>
<evidence type="ECO:0000313" key="4">
    <source>
        <dbReference type="Proteomes" id="UP001175228"/>
    </source>
</evidence>
<gene>
    <name evidence="3" type="ORF">EDD18DRAFT_1113398</name>
</gene>
<organism evidence="3 4">
    <name type="scientific">Armillaria luteobubalina</name>
    <dbReference type="NCBI Taxonomy" id="153913"/>
    <lineage>
        <taxon>Eukaryota</taxon>
        <taxon>Fungi</taxon>
        <taxon>Dikarya</taxon>
        <taxon>Basidiomycota</taxon>
        <taxon>Agaricomycotina</taxon>
        <taxon>Agaricomycetes</taxon>
        <taxon>Agaricomycetidae</taxon>
        <taxon>Agaricales</taxon>
        <taxon>Marasmiineae</taxon>
        <taxon>Physalacriaceae</taxon>
        <taxon>Armillaria</taxon>
    </lineage>
</organism>
<proteinExistence type="predicted"/>
<keyword evidence="4" id="KW-1185">Reference proteome</keyword>
<sequence>MRRSPLLLGTLLIIISSWLSDNEEDVALYDCINPRTCSDIMVLANDAETDSHPYWYTHVLGVFHTYIQYNDLNSDDIVPILFHVDFLWVQWYGLDPDPKCTVHLKPVFAHGTTSDFLPPSIACQPDEHNKDWECFYINICVDQDMLMRFCGLGVGHKNTWHQTCIPDLYDSEAVDVTMSAEASIRDDEQDIPQVDEPDEEDWDDIESEEEADSNKSGNMMWRYLVIHSFRPVDWYSYMITF</sequence>
<evidence type="ECO:0000313" key="3">
    <source>
        <dbReference type="EMBL" id="KAK0480957.1"/>
    </source>
</evidence>
<feature type="compositionally biased region" description="Acidic residues" evidence="1">
    <location>
        <begin position="187"/>
        <end position="211"/>
    </location>
</feature>
<protein>
    <recommendedName>
        <fullName evidence="5">Secreted protein</fullName>
    </recommendedName>
</protein>
<name>A0AA39U9C2_9AGAR</name>
<dbReference type="Proteomes" id="UP001175228">
    <property type="component" value="Unassembled WGS sequence"/>
</dbReference>
<reference evidence="3" key="1">
    <citation type="submission" date="2023-06" db="EMBL/GenBank/DDBJ databases">
        <authorList>
            <consortium name="Lawrence Berkeley National Laboratory"/>
            <person name="Ahrendt S."/>
            <person name="Sahu N."/>
            <person name="Indic B."/>
            <person name="Wong-Bajracharya J."/>
            <person name="Merenyi Z."/>
            <person name="Ke H.-M."/>
            <person name="Monk M."/>
            <person name="Kocsube S."/>
            <person name="Drula E."/>
            <person name="Lipzen A."/>
            <person name="Balint B."/>
            <person name="Henrissat B."/>
            <person name="Andreopoulos B."/>
            <person name="Martin F.M."/>
            <person name="Harder C.B."/>
            <person name="Rigling D."/>
            <person name="Ford K.L."/>
            <person name="Foster G.D."/>
            <person name="Pangilinan J."/>
            <person name="Papanicolaou A."/>
            <person name="Barry K."/>
            <person name="LaButti K."/>
            <person name="Viragh M."/>
            <person name="Koriabine M."/>
            <person name="Yan M."/>
            <person name="Riley R."/>
            <person name="Champramary S."/>
            <person name="Plett K.L."/>
            <person name="Tsai I.J."/>
            <person name="Slot J."/>
            <person name="Sipos G."/>
            <person name="Plett J."/>
            <person name="Nagy L.G."/>
            <person name="Grigoriev I.V."/>
        </authorList>
    </citation>
    <scope>NUCLEOTIDE SEQUENCE</scope>
    <source>
        <strain evidence="3">HWK02</strain>
    </source>
</reference>